<feature type="coiled-coil region" evidence="1">
    <location>
        <begin position="99"/>
        <end position="246"/>
    </location>
</feature>
<keyword evidence="1" id="KW-0175">Coiled coil</keyword>
<evidence type="ECO:0000256" key="2">
    <source>
        <dbReference type="SAM" id="MobiDB-lite"/>
    </source>
</evidence>
<dbReference type="EMBL" id="LR899012">
    <property type="protein sequence ID" value="CAD7089359.1"/>
    <property type="molecule type" value="Genomic_DNA"/>
</dbReference>
<feature type="coiled-coil region" evidence="1">
    <location>
        <begin position="275"/>
        <end position="355"/>
    </location>
</feature>
<evidence type="ECO:0000256" key="1">
    <source>
        <dbReference type="SAM" id="Coils"/>
    </source>
</evidence>
<gene>
    <name evidence="3" type="ORF">HERILL_LOCUS11914</name>
</gene>
<feature type="coiled-coil region" evidence="1">
    <location>
        <begin position="799"/>
        <end position="901"/>
    </location>
</feature>
<dbReference type="Proteomes" id="UP000594454">
    <property type="component" value="Chromosome 4"/>
</dbReference>
<sequence length="974" mass="113856">MSFSKAKLKRFNEIAVGDSPCSERKDHIKKFLKEVKDCYKDKEAAKETKEKDGKEPKVPATPSASDSESVKSSRSLRLFRTPSLPRRLRFKQHSESTPKKELQKDLAKGKEALEAANVEIKNKTEVLHDYQSQLDELKAEVFVLRENEARIKTESDLLIAEKEQVIKELSEELDRCKESLRKSQDQEERLSATIKQFESEIKMLLTSHESEVTFLTNTNTEVETAKERLKEENNKVLEENSVLKAELQGLGDELSVLKLAVQGSDGKIQEQSVQIEKLNAENFILLEEIEALKKQIQEDMLSFAQESQKMLKEIDDIKIEKEKLKEELENKQNLLNALKEELADKDVEMDLQRDSVREIFQQETQALTKKYEQQIATLKEINDMKIKEIESIHILEVAKMTRDHQEKMKSAERRRKEDLERNNDSIEEKIRLAGVQQEQRIKSLEASLEESIQKERVFWKSELDKCQKIAETEIIQGELEKQDLKTLLQSANEMLREKDDRIKELESRITNGIDYYISVNDQLEADINEVKEECNRLMTEKYNYQLTLNNTRSTVNILMERLKKSDTDVETLKNDLEAANRAKTDMELKNAALENEMKSLRKEMEEYKVALTALRNSSQAMEREMREKETIFEKLMSSEEETLEAVNKIGKLFNDRIEENLDKYFEMYTDLKRKYEEREIYIKDMKSLLDEFATGIELARLELDGKDKQILSLEQENKNIKVENMTYRYRCEQFEKYEEEKKREKEYERKVEQAERDFDDQADMISTKVIENLLSELDADVDIEQEKTFVISSSNSVDSNKIIEENQKLKAKLAEQIRRNDLLQEMIEMESDHAMENSDLKRKIEETDKARKNAEKLAREAAEKYNELKSKSLNIQNEKNFENLRETNTNLKNRILLLQATNKEHETIISDLQDKITFGTPRKASAKKQPTTPKTPKTPRTPKSLFPAFKGKENRSPMPMEIIQSPKNILTPRI</sequence>
<reference evidence="3 4" key="1">
    <citation type="submission" date="2020-11" db="EMBL/GenBank/DDBJ databases">
        <authorList>
            <person name="Wallbank WR R."/>
            <person name="Pardo Diaz C."/>
            <person name="Kozak K."/>
            <person name="Martin S."/>
            <person name="Jiggins C."/>
            <person name="Moest M."/>
            <person name="Warren A I."/>
            <person name="Generalovic N T."/>
            <person name="Byers J.R.P. K."/>
            <person name="Montejo-Kovacevich G."/>
            <person name="Yen C E."/>
        </authorList>
    </citation>
    <scope>NUCLEOTIDE SEQUENCE [LARGE SCALE GENOMIC DNA]</scope>
</reference>
<protein>
    <submittedName>
        <fullName evidence="3">Uncharacterized protein</fullName>
    </submittedName>
</protein>
<organism evidence="3 4">
    <name type="scientific">Hermetia illucens</name>
    <name type="common">Black soldier fly</name>
    <dbReference type="NCBI Taxonomy" id="343691"/>
    <lineage>
        <taxon>Eukaryota</taxon>
        <taxon>Metazoa</taxon>
        <taxon>Ecdysozoa</taxon>
        <taxon>Arthropoda</taxon>
        <taxon>Hexapoda</taxon>
        <taxon>Insecta</taxon>
        <taxon>Pterygota</taxon>
        <taxon>Neoptera</taxon>
        <taxon>Endopterygota</taxon>
        <taxon>Diptera</taxon>
        <taxon>Brachycera</taxon>
        <taxon>Stratiomyomorpha</taxon>
        <taxon>Stratiomyidae</taxon>
        <taxon>Hermetiinae</taxon>
        <taxon>Hermetia</taxon>
    </lineage>
</organism>
<name>A0A7R8UYA2_HERIL</name>
<evidence type="ECO:0000313" key="3">
    <source>
        <dbReference type="EMBL" id="CAD7089359.1"/>
    </source>
</evidence>
<proteinExistence type="predicted"/>
<dbReference type="OrthoDB" id="419631at2759"/>
<keyword evidence="4" id="KW-1185">Reference proteome</keyword>
<dbReference type="AlphaFoldDB" id="A0A7R8UYA2"/>
<feature type="region of interest" description="Disordered" evidence="2">
    <location>
        <begin position="43"/>
        <end position="80"/>
    </location>
</feature>
<accession>A0A7R8UYA2</accession>
<dbReference type="OMA" id="RYLEMYE"/>
<feature type="coiled-coil region" evidence="1">
    <location>
        <begin position="401"/>
        <end position="436"/>
    </location>
</feature>
<feature type="compositionally biased region" description="Basic and acidic residues" evidence="2">
    <location>
        <begin position="43"/>
        <end position="57"/>
    </location>
</feature>
<evidence type="ECO:0000313" key="4">
    <source>
        <dbReference type="Proteomes" id="UP000594454"/>
    </source>
</evidence>
<dbReference type="FunCoup" id="A0A7R8UYA2">
    <property type="interactions" value="6"/>
</dbReference>
<feature type="region of interest" description="Disordered" evidence="2">
    <location>
        <begin position="919"/>
        <end position="959"/>
    </location>
</feature>
<dbReference type="InParanoid" id="A0A7R8UYA2"/>
<feature type="compositionally biased region" description="Polar residues" evidence="2">
    <location>
        <begin position="62"/>
        <end position="75"/>
    </location>
</feature>
<feature type="coiled-coil region" evidence="1">
    <location>
        <begin position="481"/>
        <end position="764"/>
    </location>
</feature>